<keyword evidence="3" id="KW-1185">Reference proteome</keyword>
<dbReference type="EMBL" id="SRLO01004649">
    <property type="protein sequence ID" value="TNN30299.1"/>
    <property type="molecule type" value="Genomic_DNA"/>
</dbReference>
<comment type="caution">
    <text evidence="2">The sequence shown here is derived from an EMBL/GenBank/DDBJ whole genome shotgun (WGS) entry which is preliminary data.</text>
</comment>
<name>A0A4Z2ENH0_9TELE</name>
<accession>A0A4Z2ENH0</accession>
<organism evidence="2 3">
    <name type="scientific">Liparis tanakae</name>
    <name type="common">Tanaka's snailfish</name>
    <dbReference type="NCBI Taxonomy" id="230148"/>
    <lineage>
        <taxon>Eukaryota</taxon>
        <taxon>Metazoa</taxon>
        <taxon>Chordata</taxon>
        <taxon>Craniata</taxon>
        <taxon>Vertebrata</taxon>
        <taxon>Euteleostomi</taxon>
        <taxon>Actinopterygii</taxon>
        <taxon>Neopterygii</taxon>
        <taxon>Teleostei</taxon>
        <taxon>Neoteleostei</taxon>
        <taxon>Acanthomorphata</taxon>
        <taxon>Eupercaria</taxon>
        <taxon>Perciformes</taxon>
        <taxon>Cottioidei</taxon>
        <taxon>Cottales</taxon>
        <taxon>Liparidae</taxon>
        <taxon>Liparis</taxon>
    </lineage>
</organism>
<reference evidence="2 3" key="1">
    <citation type="submission" date="2019-03" db="EMBL/GenBank/DDBJ databases">
        <title>First draft genome of Liparis tanakae, snailfish: a comprehensive survey of snailfish specific genes.</title>
        <authorList>
            <person name="Kim W."/>
            <person name="Song I."/>
            <person name="Jeong J.-H."/>
            <person name="Kim D."/>
            <person name="Kim S."/>
            <person name="Ryu S."/>
            <person name="Song J.Y."/>
            <person name="Lee S.K."/>
        </authorList>
    </citation>
    <scope>NUCLEOTIDE SEQUENCE [LARGE SCALE GENOMIC DNA]</scope>
    <source>
        <tissue evidence="2">Muscle</tissue>
    </source>
</reference>
<feature type="region of interest" description="Disordered" evidence="1">
    <location>
        <begin position="1"/>
        <end position="26"/>
    </location>
</feature>
<sequence length="81" mass="8642">MFLHRPSLTTLQQPPNPFSRAPSGHSPPAALFPSGVCSSCCSSTWSPTTARLHGHSLCADITVQTSTHKQLGPEPCRDVTD</sequence>
<gene>
    <name evidence="2" type="ORF">EYF80_059549</name>
</gene>
<protein>
    <submittedName>
        <fullName evidence="2">Uncharacterized protein</fullName>
    </submittedName>
</protein>
<proteinExistence type="predicted"/>
<evidence type="ECO:0000256" key="1">
    <source>
        <dbReference type="SAM" id="MobiDB-lite"/>
    </source>
</evidence>
<evidence type="ECO:0000313" key="3">
    <source>
        <dbReference type="Proteomes" id="UP000314294"/>
    </source>
</evidence>
<dbReference type="AlphaFoldDB" id="A0A4Z2ENH0"/>
<evidence type="ECO:0000313" key="2">
    <source>
        <dbReference type="EMBL" id="TNN30299.1"/>
    </source>
</evidence>
<dbReference type="Proteomes" id="UP000314294">
    <property type="component" value="Unassembled WGS sequence"/>
</dbReference>